<feature type="compositionally biased region" description="Basic and acidic residues" evidence="1">
    <location>
        <begin position="525"/>
        <end position="538"/>
    </location>
</feature>
<feature type="compositionally biased region" description="Basic and acidic residues" evidence="1">
    <location>
        <begin position="445"/>
        <end position="454"/>
    </location>
</feature>
<protein>
    <recommendedName>
        <fullName evidence="5">Extracellular membrane protein CFEM domain-containing protein</fullName>
    </recommendedName>
</protein>
<feature type="compositionally biased region" description="Basic and acidic residues" evidence="1">
    <location>
        <begin position="690"/>
        <end position="699"/>
    </location>
</feature>
<dbReference type="Proteomes" id="UP000226192">
    <property type="component" value="Unassembled WGS sequence"/>
</dbReference>
<dbReference type="EMBL" id="NJET01000010">
    <property type="protein sequence ID" value="PHH66128.1"/>
    <property type="molecule type" value="Genomic_DNA"/>
</dbReference>
<feature type="compositionally biased region" description="Gly residues" evidence="1">
    <location>
        <begin position="665"/>
        <end position="675"/>
    </location>
</feature>
<reference evidence="3 4" key="1">
    <citation type="submission" date="2017-06" db="EMBL/GenBank/DDBJ databases">
        <title>Ant-infecting Ophiocordyceps genomes reveal a high diversity of potential behavioral manipulation genes and a possible major role for enterotoxins.</title>
        <authorList>
            <person name="De Bekker C."/>
            <person name="Evans H.C."/>
            <person name="Brachmann A."/>
            <person name="Hughes D.P."/>
        </authorList>
    </citation>
    <scope>NUCLEOTIDE SEQUENCE [LARGE SCALE GENOMIC DNA]</scope>
    <source>
        <strain evidence="3 4">Map64</strain>
    </source>
</reference>
<organism evidence="3 4">
    <name type="scientific">Ophiocordyceps australis</name>
    <dbReference type="NCBI Taxonomy" id="1399860"/>
    <lineage>
        <taxon>Eukaryota</taxon>
        <taxon>Fungi</taxon>
        <taxon>Dikarya</taxon>
        <taxon>Ascomycota</taxon>
        <taxon>Pezizomycotina</taxon>
        <taxon>Sordariomycetes</taxon>
        <taxon>Hypocreomycetidae</taxon>
        <taxon>Hypocreales</taxon>
        <taxon>Ophiocordycipitaceae</taxon>
        <taxon>Ophiocordyceps</taxon>
    </lineage>
</organism>
<sequence>MRAQLTLLLLCAAANALPRSRCTHGCVSKPTTQHCFTRTGQPCPSQPVEQDHGKVCFNGISLAEFKLWGVLTRCPCEAPGAIPLSEHQLNAFVQDLHTTLQTYYSGPSPRAAFEQRGQAPEDYSTLQQAAFRDGPYPDNGIDATWNDESQGVQAHSTPQNPVIWDAPEEPTYSPNRIPSDFLVKDFQKNDRLQQFVPNGQAETPHTIERLESALPGHLPEIDSRWLGRSSNAPQDPQPRTLYDASQALQIPQDVDWEQPKRAQGTAHGRFERESPRYYQDEWQDSGEVQSFDKQGHGGAENLQYAGETRGPSLEVKETKTPFAKNAENPKETFESVYKPEGSFHSNDEIMDYSGVPAETDPLQNTGKTRGPLTSVQKGKLSSKNAEETNPLQTTTVAQDPFKGAEGIQILPNMEKAKAPRVSIEEDGISASAEKPNPLHTTTDQNAHKGVDERNVWPNAEKATAPQASVEEDGISSNAEKIIPLRIGKEAKNSLQSTEETENSATSRRADGERNEAKGFNNQRVKSKESPETPIEPKEPVATPMNNDETDASNKQSWKEHDNSRSEYQGPNDYPPYSRPSYPRYPQSPNYPSSYSPHPPITNIVPVNNYYNNIAPIYKFNSVTNKQTQPPSWPPILPPGSSTTNPDNLGFVDNRSGMDSTDNRGSNGGTYVGSNGGDFLDKGASSIGTDNRGHKGKYSDSRGAYSTDYSSSNSRGQHTTTGSGGSRGRIGGDSISEMAKEEPGNGFEEEMDPAADDDYGAQGDELDSSESFSEPNFLREARKMGNEESGSRTSMPAPQKTSG</sequence>
<evidence type="ECO:0000256" key="2">
    <source>
        <dbReference type="SAM" id="SignalP"/>
    </source>
</evidence>
<accession>A0A2C5XL35</accession>
<feature type="compositionally biased region" description="Basic and acidic residues" evidence="1">
    <location>
        <begin position="776"/>
        <end position="789"/>
    </location>
</feature>
<name>A0A2C5XL35_9HYPO</name>
<feature type="region of interest" description="Disordered" evidence="1">
    <location>
        <begin position="625"/>
        <end position="802"/>
    </location>
</feature>
<evidence type="ECO:0000313" key="4">
    <source>
        <dbReference type="Proteomes" id="UP000226192"/>
    </source>
</evidence>
<dbReference type="OrthoDB" id="4927695at2759"/>
<feature type="compositionally biased region" description="Polar residues" evidence="1">
    <location>
        <begin position="492"/>
        <end position="506"/>
    </location>
</feature>
<dbReference type="AlphaFoldDB" id="A0A2C5XL35"/>
<feature type="region of interest" description="Disordered" evidence="1">
    <location>
        <begin position="361"/>
        <end position="604"/>
    </location>
</feature>
<feature type="compositionally biased region" description="Low complexity" evidence="1">
    <location>
        <begin position="578"/>
        <end position="595"/>
    </location>
</feature>
<feature type="signal peptide" evidence="2">
    <location>
        <begin position="1"/>
        <end position="16"/>
    </location>
</feature>
<feature type="compositionally biased region" description="Gly residues" evidence="1">
    <location>
        <begin position="721"/>
        <end position="730"/>
    </location>
</feature>
<feature type="compositionally biased region" description="Polar residues" evidence="1">
    <location>
        <begin position="361"/>
        <end position="397"/>
    </location>
</feature>
<feature type="region of interest" description="Disordered" evidence="1">
    <location>
        <begin position="133"/>
        <end position="178"/>
    </location>
</feature>
<feature type="region of interest" description="Disordered" evidence="1">
    <location>
        <begin position="288"/>
        <end position="309"/>
    </location>
</feature>
<feature type="region of interest" description="Disordered" evidence="1">
    <location>
        <begin position="252"/>
        <end position="274"/>
    </location>
</feature>
<keyword evidence="4" id="KW-1185">Reference proteome</keyword>
<feature type="compositionally biased region" description="Polar residues" evidence="1">
    <location>
        <begin position="146"/>
        <end position="160"/>
    </location>
</feature>
<evidence type="ECO:0008006" key="5">
    <source>
        <dbReference type="Google" id="ProtNLM"/>
    </source>
</evidence>
<feature type="compositionally biased region" description="Basic and acidic residues" evidence="1">
    <location>
        <begin position="507"/>
        <end position="516"/>
    </location>
</feature>
<proteinExistence type="predicted"/>
<comment type="caution">
    <text evidence="3">The sequence shown here is derived from an EMBL/GenBank/DDBJ whole genome shotgun (WGS) entry which is preliminary data.</text>
</comment>
<feature type="compositionally biased region" description="Polar residues" evidence="1">
    <location>
        <begin position="790"/>
        <end position="802"/>
    </location>
</feature>
<feature type="chain" id="PRO_5013356129" description="Extracellular membrane protein CFEM domain-containing protein" evidence="2">
    <location>
        <begin position="17"/>
        <end position="802"/>
    </location>
</feature>
<feature type="compositionally biased region" description="Acidic residues" evidence="1">
    <location>
        <begin position="746"/>
        <end position="767"/>
    </location>
</feature>
<gene>
    <name evidence="3" type="ORF">CDD81_191</name>
</gene>
<keyword evidence="2" id="KW-0732">Signal</keyword>
<evidence type="ECO:0000256" key="1">
    <source>
        <dbReference type="SAM" id="MobiDB-lite"/>
    </source>
</evidence>
<evidence type="ECO:0000313" key="3">
    <source>
        <dbReference type="EMBL" id="PHH66128.1"/>
    </source>
</evidence>